<keyword evidence="7 13" id="KW-0472">Membrane</keyword>
<dbReference type="SUPFAM" id="SSF53822">
    <property type="entry name" value="Periplasmic binding protein-like I"/>
    <property type="match status" value="1"/>
</dbReference>
<dbReference type="PRINTS" id="PR01176">
    <property type="entry name" value="GABABRECEPTR"/>
</dbReference>
<dbReference type="InterPro" id="IPR002455">
    <property type="entry name" value="GPCR3_GABA-B"/>
</dbReference>
<dbReference type="Proteomes" id="UP001148018">
    <property type="component" value="Unassembled WGS sequence"/>
</dbReference>
<sequence length="849" mass="93653">MLVLTYLWVSPPCLAEAHISMPVLWVMPVATVTPEKQNVTAALAPALWLALEDLRRQGGSQIHLQLLDSRCDSATALKGLFDAMWEEPGHLIIFGGACPQVTAVLARSVHALHMVQLSFTAMSAELSDRRRYPSLFSMVPSDRAFNTALVQLLQHFSWTRVALLTQEGARLSQMKKNLFHQLMKADIQMTETQRVTEDPCLKLKKLKDSDVRIIVGQMEEGSASKVFCCAYRLNLFGPRYQWILSTGPDPVWRLDMEGSGCTQHALHSVLEGSIRLNLPPLSDTHIRGVSGRTPLEYEQAYLSEIHQEMTPDTYLHGYAYDGVWVMAKAVRHITERLKRRDGHSANPNLSITQERMADMLLDALKETQFEGVTGPVLFRNGERVASVELRQFQATRETLVGQYNTFTQKLQLFPDMLKFSGSGPAEDGTVVRVQRRNIGLVLYAVLTSAAALVFIATLTILFHSISDCICFWEPRGYGRPLDLLHLLGILLTLSWVPLAGLDGALVPIWVLEPLCSVRLWLLMLGHCMGFGVLFTRSLNIYTGKLVLDPLRRVEHVLESSAHVEKGSVRWFSDCCVSANTDLWLTAVYAYKAPLLGLGCFIACSMATRKDVTQEVARESRRLALSVCSVALTSGLGALGCLLSSNRPQLHFLLPSIAILTGTALPLLWGVRAAGPREAEPPVAPDKVSFRVPPAEHTPLQSSPESQEGRVQLLTSNNQQLRRRRTQLDDEIETITMEIDSTPLPDHQISDHSYTRGPVSKPHPASQSGLGSVQHSSCPSTVAQVSCQSFPKSSPGVEKLNSPEHVGRRLSIQLPILHHAYHPGIGGVATSCSSLLESHDTAGPLADSQV</sequence>
<dbReference type="PRINTS" id="PR00248">
    <property type="entry name" value="GPCRMGR"/>
</dbReference>
<dbReference type="Pfam" id="PF01094">
    <property type="entry name" value="ANF_receptor"/>
    <property type="match status" value="1"/>
</dbReference>
<dbReference type="AlphaFoldDB" id="A0A9Q0IHJ9"/>
<dbReference type="GO" id="GO:0004965">
    <property type="term" value="F:G protein-coupled GABA receptor activity"/>
    <property type="evidence" value="ECO:0007669"/>
    <property type="project" value="InterPro"/>
</dbReference>
<dbReference type="Gene3D" id="3.40.50.2300">
    <property type="match status" value="2"/>
</dbReference>
<evidence type="ECO:0000256" key="13">
    <source>
        <dbReference type="SAM" id="Phobius"/>
    </source>
</evidence>
<feature type="transmembrane region" description="Helical" evidence="13">
    <location>
        <begin position="483"/>
        <end position="511"/>
    </location>
</feature>
<name>A0A9Q0IHJ9_9TELE</name>
<dbReference type="GO" id="GO:0038039">
    <property type="term" value="C:G protein-coupled receptor heterodimeric complex"/>
    <property type="evidence" value="ECO:0007669"/>
    <property type="project" value="TreeGrafter"/>
</dbReference>
<evidence type="ECO:0000313" key="16">
    <source>
        <dbReference type="EMBL" id="KAJ3598258.1"/>
    </source>
</evidence>
<proteinExistence type="predicted"/>
<dbReference type="OrthoDB" id="2150267at2759"/>
<feature type="transmembrane region" description="Helical" evidence="13">
    <location>
        <begin position="517"/>
        <end position="535"/>
    </location>
</feature>
<evidence type="ECO:0000256" key="1">
    <source>
        <dbReference type="ARBA" id="ARBA00004651"/>
    </source>
</evidence>
<dbReference type="InterPro" id="IPR000337">
    <property type="entry name" value="GPCR_3"/>
</dbReference>
<feature type="transmembrane region" description="Helical" evidence="13">
    <location>
        <begin position="650"/>
        <end position="670"/>
    </location>
</feature>
<evidence type="ECO:0000256" key="6">
    <source>
        <dbReference type="ARBA" id="ARBA00023040"/>
    </source>
</evidence>
<reference evidence="16" key="1">
    <citation type="submission" date="2022-07" db="EMBL/GenBank/DDBJ databases">
        <title>Chromosome-level genome of Muraenolepis orangiensis.</title>
        <authorList>
            <person name="Kim J."/>
        </authorList>
    </citation>
    <scope>NUCLEOTIDE SEQUENCE</scope>
    <source>
        <strain evidence="16">KU_S4_2022</strain>
        <tissue evidence="16">Muscle</tissue>
    </source>
</reference>
<comment type="subcellular location">
    <subcellularLocation>
        <location evidence="1">Cell membrane</location>
        <topology evidence="1">Multi-pass membrane protein</topology>
    </subcellularLocation>
</comment>
<evidence type="ECO:0000259" key="15">
    <source>
        <dbReference type="Pfam" id="PF01094"/>
    </source>
</evidence>
<organism evidence="16 17">
    <name type="scientific">Muraenolepis orangiensis</name>
    <name type="common">Patagonian moray cod</name>
    <dbReference type="NCBI Taxonomy" id="630683"/>
    <lineage>
        <taxon>Eukaryota</taxon>
        <taxon>Metazoa</taxon>
        <taxon>Chordata</taxon>
        <taxon>Craniata</taxon>
        <taxon>Vertebrata</taxon>
        <taxon>Euteleostomi</taxon>
        <taxon>Actinopterygii</taxon>
        <taxon>Neopterygii</taxon>
        <taxon>Teleostei</taxon>
        <taxon>Neoteleostei</taxon>
        <taxon>Acanthomorphata</taxon>
        <taxon>Zeiogadaria</taxon>
        <taxon>Gadariae</taxon>
        <taxon>Gadiformes</taxon>
        <taxon>Muraenolepidoidei</taxon>
        <taxon>Muraenolepididae</taxon>
        <taxon>Muraenolepis</taxon>
    </lineage>
</organism>
<evidence type="ECO:0000256" key="4">
    <source>
        <dbReference type="ARBA" id="ARBA00022729"/>
    </source>
</evidence>
<feature type="signal peptide" evidence="14">
    <location>
        <begin position="1"/>
        <end position="15"/>
    </location>
</feature>
<feature type="domain" description="Receptor ligand binding region" evidence="15">
    <location>
        <begin position="44"/>
        <end position="393"/>
    </location>
</feature>
<evidence type="ECO:0000256" key="7">
    <source>
        <dbReference type="ARBA" id="ARBA00023136"/>
    </source>
</evidence>
<keyword evidence="8" id="KW-0675">Receptor</keyword>
<dbReference type="InterPro" id="IPR028082">
    <property type="entry name" value="Peripla_BP_I"/>
</dbReference>
<evidence type="ECO:0000256" key="9">
    <source>
        <dbReference type="ARBA" id="ARBA00023180"/>
    </source>
</evidence>
<keyword evidence="4 14" id="KW-0732">Signal</keyword>
<evidence type="ECO:0000256" key="11">
    <source>
        <dbReference type="ARBA" id="ARBA00073785"/>
    </source>
</evidence>
<keyword evidence="3 13" id="KW-0812">Transmembrane</keyword>
<comment type="caution">
    <text evidence="16">The sequence shown here is derived from an EMBL/GenBank/DDBJ whole genome shotgun (WGS) entry which is preliminary data.</text>
</comment>
<keyword evidence="10" id="KW-0807">Transducer</keyword>
<evidence type="ECO:0000313" key="17">
    <source>
        <dbReference type="Proteomes" id="UP001148018"/>
    </source>
</evidence>
<keyword evidence="9" id="KW-0325">Glycoprotein</keyword>
<evidence type="ECO:0000256" key="14">
    <source>
        <dbReference type="SAM" id="SignalP"/>
    </source>
</evidence>
<feature type="transmembrane region" description="Helical" evidence="13">
    <location>
        <begin position="440"/>
        <end position="462"/>
    </location>
</feature>
<keyword evidence="2" id="KW-1003">Cell membrane</keyword>
<dbReference type="InterPro" id="IPR001828">
    <property type="entry name" value="ANF_lig-bd_rcpt"/>
</dbReference>
<evidence type="ECO:0000256" key="5">
    <source>
        <dbReference type="ARBA" id="ARBA00022989"/>
    </source>
</evidence>
<evidence type="ECO:0000256" key="8">
    <source>
        <dbReference type="ARBA" id="ARBA00023170"/>
    </source>
</evidence>
<accession>A0A9Q0IHJ9</accession>
<evidence type="ECO:0000256" key="12">
    <source>
        <dbReference type="SAM" id="MobiDB-lite"/>
    </source>
</evidence>
<feature type="transmembrane region" description="Helical" evidence="13">
    <location>
        <begin position="622"/>
        <end position="644"/>
    </location>
</feature>
<keyword evidence="17" id="KW-1185">Reference proteome</keyword>
<dbReference type="CDD" id="cd06366">
    <property type="entry name" value="PBP1_GABAb_receptor"/>
    <property type="match status" value="1"/>
</dbReference>
<evidence type="ECO:0000256" key="10">
    <source>
        <dbReference type="ARBA" id="ARBA00023224"/>
    </source>
</evidence>
<dbReference type="PANTHER" id="PTHR10519:SF74">
    <property type="entry name" value="GAMMA-AMINOBUTYRIC ACID TYPE B RECEPTOR SUBUNIT 2"/>
    <property type="match status" value="1"/>
</dbReference>
<keyword evidence="6" id="KW-0297">G-protein coupled receptor</keyword>
<evidence type="ECO:0000256" key="2">
    <source>
        <dbReference type="ARBA" id="ARBA00022475"/>
    </source>
</evidence>
<feature type="region of interest" description="Disordered" evidence="12">
    <location>
        <begin position="677"/>
        <end position="776"/>
    </location>
</feature>
<feature type="chain" id="PRO_5040336674" description="Gamma-aminobutyric acid type B receptor subunit 2" evidence="14">
    <location>
        <begin position="16"/>
        <end position="849"/>
    </location>
</feature>
<gene>
    <name evidence="16" type="ORF">NHX12_001769</name>
</gene>
<dbReference type="PANTHER" id="PTHR10519">
    <property type="entry name" value="GABA-B RECEPTOR"/>
    <property type="match status" value="1"/>
</dbReference>
<protein>
    <recommendedName>
        <fullName evidence="11">Gamma-aminobutyric acid type B receptor subunit 2</fullName>
    </recommendedName>
</protein>
<evidence type="ECO:0000256" key="3">
    <source>
        <dbReference type="ARBA" id="ARBA00022692"/>
    </source>
</evidence>
<keyword evidence="5 13" id="KW-1133">Transmembrane helix</keyword>
<dbReference type="EMBL" id="JANIIK010000109">
    <property type="protein sequence ID" value="KAJ3598258.1"/>
    <property type="molecule type" value="Genomic_DNA"/>
</dbReference>
<dbReference type="FunFam" id="3.40.50.2300:FF:000063">
    <property type="entry name" value="Gamma-aminobutyric acid type B receptor subunit"/>
    <property type="match status" value="1"/>
</dbReference>
<feature type="compositionally biased region" description="Polar residues" evidence="12">
    <location>
        <begin position="764"/>
        <end position="776"/>
    </location>
</feature>
<dbReference type="GO" id="GO:0007214">
    <property type="term" value="P:gamma-aminobutyric acid signaling pathway"/>
    <property type="evidence" value="ECO:0007669"/>
    <property type="project" value="TreeGrafter"/>
</dbReference>